<accession>A0A2U3E2F7</accession>
<feature type="domain" description="Amidase" evidence="1">
    <location>
        <begin position="30"/>
        <end position="265"/>
    </location>
</feature>
<organism evidence="2 3">
    <name type="scientific">Purpureocillium lilacinum</name>
    <name type="common">Paecilomyces lilacinus</name>
    <dbReference type="NCBI Taxonomy" id="33203"/>
    <lineage>
        <taxon>Eukaryota</taxon>
        <taxon>Fungi</taxon>
        <taxon>Dikarya</taxon>
        <taxon>Ascomycota</taxon>
        <taxon>Pezizomycotina</taxon>
        <taxon>Sordariomycetes</taxon>
        <taxon>Hypocreomycetidae</taxon>
        <taxon>Hypocreales</taxon>
        <taxon>Ophiocordycipitaceae</taxon>
        <taxon>Purpureocillium</taxon>
    </lineage>
</organism>
<dbReference type="AlphaFoldDB" id="A0A2U3E2F7"/>
<reference evidence="2 3" key="1">
    <citation type="journal article" date="2016" name="Front. Microbiol.">
        <title>Genome and transcriptome sequences reveal the specific parasitism of the nematophagous Purpureocillium lilacinum 36-1.</title>
        <authorList>
            <person name="Xie J."/>
            <person name="Li S."/>
            <person name="Mo C."/>
            <person name="Xiao X."/>
            <person name="Peng D."/>
            <person name="Wang G."/>
            <person name="Xiao Y."/>
        </authorList>
    </citation>
    <scope>NUCLEOTIDE SEQUENCE [LARGE SCALE GENOMIC DNA]</scope>
    <source>
        <strain evidence="2 3">36-1</strain>
    </source>
</reference>
<dbReference type="Gene3D" id="3.90.1300.10">
    <property type="entry name" value="Amidase signature (AS) domain"/>
    <property type="match status" value="1"/>
</dbReference>
<dbReference type="EMBL" id="LCWV01000014">
    <property type="protein sequence ID" value="PWI68679.1"/>
    <property type="molecule type" value="Genomic_DNA"/>
</dbReference>
<name>A0A2U3E2F7_PURLI</name>
<sequence length="538" mass="57662">MSGNEPPLHFLSAGELQRKLEAGDTTSVKLVSHFLDQIERHNWQGRKLNAVTATLPRELAMARATELDEERLNGNVRGPLHGIPIIIKDTVVTDEALGMPTSAGTAVLAIMKARENATIVDRMREAGLIILGKGNMTEFCGMKSKDTPVGWSAFKGQTLSAYRRKDLAEEDQPVSGGSSSGPAASVSAGFAPLGIGTETTGSTVLPASTNGIYALKLSYGTVPTHGIFKLSRSFDCVGVMARDPVDLAPLASVLLSGSGDDGPQAGNMQADSKGVSLHQGVRDGIEKGFEGMGIGVMAPAWGVHESIRKGKWDHPDVVSDALLLTAIELTTTRQIGKYEGAVEKMKSLGAKTVYPLQVPEADDVLKYRDQSLVTAAYHEFPHNVDEFIACFHGNDEIRNLQVIVGWNERNSDIAMPEPHTGQTELIAALNSTLSPDEHAATVAHLRRVAEQETMGKAMQDADVDIVLSASDAQLVTFAACAGWPTAAVPLGRWTARNGQPYGMFALARGGREDVLLRFMVAWKGSIDGVERPDMDGWE</sequence>
<gene>
    <name evidence="2" type="ORF">PCL_01768</name>
</gene>
<dbReference type="Pfam" id="PF01425">
    <property type="entry name" value="Amidase"/>
    <property type="match status" value="1"/>
</dbReference>
<evidence type="ECO:0000259" key="1">
    <source>
        <dbReference type="Pfam" id="PF01425"/>
    </source>
</evidence>
<dbReference type="PANTHER" id="PTHR42678">
    <property type="entry name" value="AMIDASE"/>
    <property type="match status" value="1"/>
</dbReference>
<dbReference type="SUPFAM" id="SSF75304">
    <property type="entry name" value="Amidase signature (AS) enzymes"/>
    <property type="match status" value="1"/>
</dbReference>
<dbReference type="PANTHER" id="PTHR42678:SF34">
    <property type="entry name" value="OS04G0183300 PROTEIN"/>
    <property type="match status" value="1"/>
</dbReference>
<dbReference type="InterPro" id="IPR036928">
    <property type="entry name" value="AS_sf"/>
</dbReference>
<dbReference type="Proteomes" id="UP000245956">
    <property type="component" value="Unassembled WGS sequence"/>
</dbReference>
<evidence type="ECO:0000313" key="3">
    <source>
        <dbReference type="Proteomes" id="UP000245956"/>
    </source>
</evidence>
<dbReference type="InterPro" id="IPR023631">
    <property type="entry name" value="Amidase_dom"/>
</dbReference>
<evidence type="ECO:0000313" key="2">
    <source>
        <dbReference type="EMBL" id="PWI68679.1"/>
    </source>
</evidence>
<comment type="caution">
    <text evidence="2">The sequence shown here is derived from an EMBL/GenBank/DDBJ whole genome shotgun (WGS) entry which is preliminary data.</text>
</comment>
<protein>
    <recommendedName>
        <fullName evidence="1">Amidase domain-containing protein</fullName>
    </recommendedName>
</protein>
<proteinExistence type="predicted"/>